<dbReference type="InterPro" id="IPR013783">
    <property type="entry name" value="Ig-like_fold"/>
</dbReference>
<dbReference type="VEuPathDB" id="VectorBase:ISCI019538"/>
<dbReference type="PROSITE" id="PS50835">
    <property type="entry name" value="IG_LIKE"/>
    <property type="match status" value="1"/>
</dbReference>
<dbReference type="SUPFAM" id="SSF48726">
    <property type="entry name" value="Immunoglobulin"/>
    <property type="match status" value="1"/>
</dbReference>
<name>B7PSS2_IXOSC</name>
<dbReference type="Proteomes" id="UP000001555">
    <property type="component" value="Unassembled WGS sequence"/>
</dbReference>
<organism>
    <name type="scientific">Ixodes scapularis</name>
    <name type="common">Black-legged tick</name>
    <name type="synonym">Deer tick</name>
    <dbReference type="NCBI Taxonomy" id="6945"/>
    <lineage>
        <taxon>Eukaryota</taxon>
        <taxon>Metazoa</taxon>
        <taxon>Ecdysozoa</taxon>
        <taxon>Arthropoda</taxon>
        <taxon>Chelicerata</taxon>
        <taxon>Arachnida</taxon>
        <taxon>Acari</taxon>
        <taxon>Parasitiformes</taxon>
        <taxon>Ixodida</taxon>
        <taxon>Ixodoidea</taxon>
        <taxon>Ixodidae</taxon>
        <taxon>Ixodinae</taxon>
        <taxon>Ixodes</taxon>
    </lineage>
</organism>
<dbReference type="Gene3D" id="2.60.40.10">
    <property type="entry name" value="Immunoglobulins"/>
    <property type="match status" value="1"/>
</dbReference>
<keyword evidence="4" id="KW-1185">Reference proteome</keyword>
<sequence>MGTLGRSEAIEGPRWVTEPPARLLFSNWTGATVRCSAEGEPRPEVWWVTSSDGANVTTLPAARAQLVSANDEQLSFAPFRDHQFKADVHRAAFRCKAHSARGTILSTIVQVTAGESS</sequence>
<dbReference type="VEuPathDB" id="VectorBase:ISCW019538"/>
<reference evidence="3" key="2">
    <citation type="submission" date="2020-05" db="UniProtKB">
        <authorList>
            <consortium name="EnsemblMetazoa"/>
        </authorList>
    </citation>
    <scope>IDENTIFICATION</scope>
    <source>
        <strain evidence="3">wikel</strain>
    </source>
</reference>
<dbReference type="InParanoid" id="B7PSS2"/>
<dbReference type="EMBL" id="DS780014">
    <property type="protein sequence ID" value="EEC09644.1"/>
    <property type="molecule type" value="Genomic_DNA"/>
</dbReference>
<dbReference type="InterPro" id="IPR007110">
    <property type="entry name" value="Ig-like_dom"/>
</dbReference>
<protein>
    <recommendedName>
        <fullName evidence="1">Ig-like domain-containing protein</fullName>
    </recommendedName>
</protein>
<evidence type="ECO:0000313" key="3">
    <source>
        <dbReference type="EnsemblMetazoa" id="ISCW019538-PA"/>
    </source>
</evidence>
<evidence type="ECO:0000313" key="4">
    <source>
        <dbReference type="Proteomes" id="UP000001555"/>
    </source>
</evidence>
<dbReference type="EMBL" id="ABJB010842557">
    <property type="status" value="NOT_ANNOTATED_CDS"/>
    <property type="molecule type" value="Genomic_DNA"/>
</dbReference>
<dbReference type="EnsemblMetazoa" id="ISCW019538-RA">
    <property type="protein sequence ID" value="ISCW019538-PA"/>
    <property type="gene ID" value="ISCW019538"/>
</dbReference>
<dbReference type="EMBL" id="ABJB010119860">
    <property type="status" value="NOT_ANNOTATED_CDS"/>
    <property type="molecule type" value="Genomic_DNA"/>
</dbReference>
<evidence type="ECO:0000259" key="1">
    <source>
        <dbReference type="PROSITE" id="PS50835"/>
    </source>
</evidence>
<dbReference type="InterPro" id="IPR036179">
    <property type="entry name" value="Ig-like_dom_sf"/>
</dbReference>
<accession>B7PSS2</accession>
<proteinExistence type="predicted"/>
<gene>
    <name evidence="2" type="ORF">IscW_ISCW019538</name>
</gene>
<dbReference type="HOGENOM" id="CLU_120158_1_0_1"/>
<dbReference type="PaxDb" id="6945-B7PSS2"/>
<dbReference type="AlphaFoldDB" id="B7PSS2"/>
<reference evidence="2 4" key="1">
    <citation type="submission" date="2008-03" db="EMBL/GenBank/DDBJ databases">
        <title>Annotation of Ixodes scapularis.</title>
        <authorList>
            <consortium name="Ixodes scapularis Genome Project Consortium"/>
            <person name="Caler E."/>
            <person name="Hannick L.I."/>
            <person name="Bidwell S."/>
            <person name="Joardar V."/>
            <person name="Thiagarajan M."/>
            <person name="Amedeo P."/>
            <person name="Galinsky K.J."/>
            <person name="Schobel S."/>
            <person name="Inman J."/>
            <person name="Hostetler J."/>
            <person name="Miller J."/>
            <person name="Hammond M."/>
            <person name="Megy K."/>
            <person name="Lawson D."/>
            <person name="Kodira C."/>
            <person name="Sutton G."/>
            <person name="Meyer J."/>
            <person name="Hill C.A."/>
            <person name="Birren B."/>
            <person name="Nene V."/>
            <person name="Collins F."/>
            <person name="Alarcon-Chaidez F."/>
            <person name="Wikel S."/>
            <person name="Strausberg R."/>
        </authorList>
    </citation>
    <scope>NUCLEOTIDE SEQUENCE [LARGE SCALE GENOMIC DNA]</scope>
    <source>
        <strain evidence="4">Wikel</strain>
        <strain evidence="2">Wikel colony</strain>
    </source>
</reference>
<feature type="domain" description="Ig-like" evidence="1">
    <location>
        <begin position="13"/>
        <end position="112"/>
    </location>
</feature>
<evidence type="ECO:0000313" key="2">
    <source>
        <dbReference type="EMBL" id="EEC09644.1"/>
    </source>
</evidence>